<sequence>MQQTHNGAAGRKARRLFLFADFSGRFDQSC</sequence>
<feature type="non-terminal residue" evidence="1">
    <location>
        <position position="30"/>
    </location>
</feature>
<name>A0A383A046_9ZZZZ</name>
<organism evidence="1">
    <name type="scientific">marine metagenome</name>
    <dbReference type="NCBI Taxonomy" id="408172"/>
    <lineage>
        <taxon>unclassified sequences</taxon>
        <taxon>metagenomes</taxon>
        <taxon>ecological metagenomes</taxon>
    </lineage>
</organism>
<dbReference type="EMBL" id="UINC01188127">
    <property type="protein sequence ID" value="SVE01187.1"/>
    <property type="molecule type" value="Genomic_DNA"/>
</dbReference>
<evidence type="ECO:0000313" key="1">
    <source>
        <dbReference type="EMBL" id="SVE01187.1"/>
    </source>
</evidence>
<gene>
    <name evidence="1" type="ORF">METZ01_LOCUS454041</name>
</gene>
<proteinExistence type="predicted"/>
<accession>A0A383A046</accession>
<protein>
    <submittedName>
        <fullName evidence="1">Uncharacterized protein</fullName>
    </submittedName>
</protein>
<reference evidence="1" key="1">
    <citation type="submission" date="2018-05" db="EMBL/GenBank/DDBJ databases">
        <authorList>
            <person name="Lanie J.A."/>
            <person name="Ng W.-L."/>
            <person name="Kazmierczak K.M."/>
            <person name="Andrzejewski T.M."/>
            <person name="Davidsen T.M."/>
            <person name="Wayne K.J."/>
            <person name="Tettelin H."/>
            <person name="Glass J.I."/>
            <person name="Rusch D."/>
            <person name="Podicherti R."/>
            <person name="Tsui H.-C.T."/>
            <person name="Winkler M.E."/>
        </authorList>
    </citation>
    <scope>NUCLEOTIDE SEQUENCE</scope>
</reference>
<dbReference type="AlphaFoldDB" id="A0A383A046"/>